<evidence type="ECO:0000313" key="1">
    <source>
        <dbReference type="EMBL" id="GAF96750.1"/>
    </source>
</evidence>
<accession>X0V7X3</accession>
<dbReference type="AlphaFoldDB" id="X0V7X3"/>
<dbReference type="EMBL" id="BARS01010731">
    <property type="protein sequence ID" value="GAF96750.1"/>
    <property type="molecule type" value="Genomic_DNA"/>
</dbReference>
<sequence>EEELPFWYALVKKIMEASLQGIGPLSGVSFPTESKVGYNWGEMSAYP</sequence>
<comment type="caution">
    <text evidence="1">The sequence shown here is derived from an EMBL/GenBank/DDBJ whole genome shotgun (WGS) entry which is preliminary data.</text>
</comment>
<organism evidence="1">
    <name type="scientific">marine sediment metagenome</name>
    <dbReference type="NCBI Taxonomy" id="412755"/>
    <lineage>
        <taxon>unclassified sequences</taxon>
        <taxon>metagenomes</taxon>
        <taxon>ecological metagenomes</taxon>
    </lineage>
</organism>
<protein>
    <submittedName>
        <fullName evidence="1">Uncharacterized protein</fullName>
    </submittedName>
</protein>
<gene>
    <name evidence="1" type="ORF">S01H1_19782</name>
</gene>
<reference evidence="1" key="1">
    <citation type="journal article" date="2014" name="Front. Microbiol.">
        <title>High frequency of phylogenetically diverse reductive dehalogenase-homologous genes in deep subseafloor sedimentary metagenomes.</title>
        <authorList>
            <person name="Kawai M."/>
            <person name="Futagami T."/>
            <person name="Toyoda A."/>
            <person name="Takaki Y."/>
            <person name="Nishi S."/>
            <person name="Hori S."/>
            <person name="Arai W."/>
            <person name="Tsubouchi T."/>
            <person name="Morono Y."/>
            <person name="Uchiyama I."/>
            <person name="Ito T."/>
            <person name="Fujiyama A."/>
            <person name="Inagaki F."/>
            <person name="Takami H."/>
        </authorList>
    </citation>
    <scope>NUCLEOTIDE SEQUENCE</scope>
    <source>
        <strain evidence="1">Expedition CK06-06</strain>
    </source>
</reference>
<proteinExistence type="predicted"/>
<feature type="non-terminal residue" evidence="1">
    <location>
        <position position="1"/>
    </location>
</feature>
<name>X0V7X3_9ZZZZ</name>